<dbReference type="Proteomes" id="UP000600363">
    <property type="component" value="Unassembled WGS sequence"/>
</dbReference>
<keyword evidence="3 5" id="KW-0032">Aminotransferase</keyword>
<evidence type="ECO:0000256" key="1">
    <source>
        <dbReference type="ARBA" id="ARBA00001933"/>
    </source>
</evidence>
<dbReference type="InterPro" id="IPR004839">
    <property type="entry name" value="Aminotransferase_I/II_large"/>
</dbReference>
<evidence type="ECO:0000256" key="3">
    <source>
        <dbReference type="RuleBase" id="RU000481"/>
    </source>
</evidence>
<dbReference type="Pfam" id="PF00155">
    <property type="entry name" value="Aminotran_1_2"/>
    <property type="match status" value="1"/>
</dbReference>
<dbReference type="AlphaFoldDB" id="A0A832RWR5"/>
<organism evidence="5 6">
    <name type="scientific">Methermicoccus shengliensis</name>
    <dbReference type="NCBI Taxonomy" id="660064"/>
    <lineage>
        <taxon>Archaea</taxon>
        <taxon>Methanobacteriati</taxon>
        <taxon>Methanobacteriota</taxon>
        <taxon>Stenosarchaea group</taxon>
        <taxon>Methanomicrobia</taxon>
        <taxon>Methanosarcinales</taxon>
        <taxon>Methermicoccaceae</taxon>
        <taxon>Methermicoccus</taxon>
    </lineage>
</organism>
<sequence>MIRLRREVYSLDPCEHGGRVEAESRRSRRPMLEFSASLNPLGPPPLPEGWHSRIEHYPDDSYAELKEVVAGFVGTSPECIVPGNGSSELIRLFAELVFERGDVVVIPAPTFSEYEFACRLFGASVSTVPADELLDVSTRGKKAVFLCNPNNPTGTLVAREDVLQLAERCSHTGTALFVDEAFMELADSDESVAPYVDEYESLFVIRSLTKAFAVPGIRVGFAITHPEVASLMNTARLTWTLGALPEAVAVEFMRNAHPYLERARALIRQERAFLEQGFRRLGLHPEPSSVNYMLVGMGEVDSTLFCEHMKAEGILVRDCRSFGLGGRYIRVAVRTREENEQLLDAAERVLERLTS</sequence>
<evidence type="ECO:0000256" key="2">
    <source>
        <dbReference type="ARBA" id="ARBA00022898"/>
    </source>
</evidence>
<dbReference type="EC" id="2.6.1.-" evidence="3"/>
<name>A0A832RWR5_9EURY</name>
<evidence type="ECO:0000313" key="6">
    <source>
        <dbReference type="Proteomes" id="UP000600363"/>
    </source>
</evidence>
<dbReference type="InterPro" id="IPR015422">
    <property type="entry name" value="PyrdxlP-dep_Trfase_small"/>
</dbReference>
<dbReference type="EMBL" id="DUIH01000019">
    <property type="protein sequence ID" value="HIH70065.1"/>
    <property type="molecule type" value="Genomic_DNA"/>
</dbReference>
<comment type="caution">
    <text evidence="5">The sequence shown here is derived from an EMBL/GenBank/DDBJ whole genome shotgun (WGS) entry which is preliminary data.</text>
</comment>
<dbReference type="GO" id="GO:0030170">
    <property type="term" value="F:pyridoxal phosphate binding"/>
    <property type="evidence" value="ECO:0007669"/>
    <property type="project" value="InterPro"/>
</dbReference>
<comment type="similarity">
    <text evidence="3">Belongs to the class-I pyridoxal-phosphate-dependent aminotransferase family.</text>
</comment>
<dbReference type="SUPFAM" id="SSF53383">
    <property type="entry name" value="PLP-dependent transferases"/>
    <property type="match status" value="1"/>
</dbReference>
<accession>A0A832RWR5</accession>
<protein>
    <recommendedName>
        <fullName evidence="3">Aminotransferase</fullName>
        <ecNumber evidence="3">2.6.1.-</ecNumber>
    </recommendedName>
</protein>
<keyword evidence="3 5" id="KW-0808">Transferase</keyword>
<dbReference type="InterPro" id="IPR004838">
    <property type="entry name" value="NHTrfase_class1_PyrdxlP-BS"/>
</dbReference>
<dbReference type="CDD" id="cd00609">
    <property type="entry name" value="AAT_like"/>
    <property type="match status" value="1"/>
</dbReference>
<dbReference type="GO" id="GO:0008483">
    <property type="term" value="F:transaminase activity"/>
    <property type="evidence" value="ECO:0007669"/>
    <property type="project" value="UniProtKB-KW"/>
</dbReference>
<dbReference type="PROSITE" id="PS00105">
    <property type="entry name" value="AA_TRANSFER_CLASS_1"/>
    <property type="match status" value="1"/>
</dbReference>
<evidence type="ECO:0000259" key="4">
    <source>
        <dbReference type="Pfam" id="PF00155"/>
    </source>
</evidence>
<feature type="domain" description="Aminotransferase class I/classII large" evidence="4">
    <location>
        <begin position="54"/>
        <end position="345"/>
    </location>
</feature>
<dbReference type="PANTHER" id="PTHR42885:SF1">
    <property type="entry name" value="THREONINE-PHOSPHATE DECARBOXYLASE"/>
    <property type="match status" value="1"/>
</dbReference>
<dbReference type="RefSeq" id="WP_052353308.1">
    <property type="nucleotide sequence ID" value="NZ_DUIH01000019.1"/>
</dbReference>
<reference evidence="5" key="1">
    <citation type="journal article" date="2020" name="bioRxiv">
        <title>A rank-normalized archaeal taxonomy based on genome phylogeny resolves widespread incomplete and uneven classifications.</title>
        <authorList>
            <person name="Rinke C."/>
            <person name="Chuvochina M."/>
            <person name="Mussig A.J."/>
            <person name="Chaumeil P.-A."/>
            <person name="Waite D.W."/>
            <person name="Whitman W.B."/>
            <person name="Parks D.H."/>
            <person name="Hugenholtz P."/>
        </authorList>
    </citation>
    <scope>NUCLEOTIDE SEQUENCE</scope>
    <source>
        <strain evidence="5">UBA12518</strain>
    </source>
</reference>
<comment type="cofactor">
    <cofactor evidence="1 3">
        <name>pyridoxal 5'-phosphate</name>
        <dbReference type="ChEBI" id="CHEBI:597326"/>
    </cofactor>
</comment>
<gene>
    <name evidence="5" type="ORF">HA299_05590</name>
</gene>
<dbReference type="Gene3D" id="3.40.640.10">
    <property type="entry name" value="Type I PLP-dependent aspartate aminotransferase-like (Major domain)"/>
    <property type="match status" value="1"/>
</dbReference>
<evidence type="ECO:0000313" key="5">
    <source>
        <dbReference type="EMBL" id="HIH70065.1"/>
    </source>
</evidence>
<proteinExistence type="inferred from homology"/>
<dbReference type="InterPro" id="IPR015421">
    <property type="entry name" value="PyrdxlP-dep_Trfase_major"/>
</dbReference>
<dbReference type="Gene3D" id="3.90.1150.10">
    <property type="entry name" value="Aspartate Aminotransferase, domain 1"/>
    <property type="match status" value="1"/>
</dbReference>
<keyword evidence="2" id="KW-0663">Pyridoxal phosphate</keyword>
<dbReference type="PANTHER" id="PTHR42885">
    <property type="entry name" value="HISTIDINOL-PHOSPHATE AMINOTRANSFERASE-RELATED"/>
    <property type="match status" value="1"/>
</dbReference>
<dbReference type="InterPro" id="IPR015424">
    <property type="entry name" value="PyrdxlP-dep_Trfase"/>
</dbReference>